<evidence type="ECO:0000313" key="3">
    <source>
        <dbReference type="Proteomes" id="UP001055439"/>
    </source>
</evidence>
<protein>
    <submittedName>
        <fullName evidence="2">Uncharacterized protein</fullName>
    </submittedName>
</protein>
<dbReference type="Proteomes" id="UP001055439">
    <property type="component" value="Chromosome 4"/>
</dbReference>
<reference evidence="2" key="1">
    <citation type="submission" date="2022-05" db="EMBL/GenBank/DDBJ databases">
        <title>The Musa troglodytarum L. genome provides insights into the mechanism of non-climacteric behaviour and enrichment of carotenoids.</title>
        <authorList>
            <person name="Wang J."/>
        </authorList>
    </citation>
    <scope>NUCLEOTIDE SEQUENCE</scope>
    <source>
        <tissue evidence="2">Leaf</tissue>
    </source>
</reference>
<evidence type="ECO:0000313" key="2">
    <source>
        <dbReference type="EMBL" id="URD96707.1"/>
    </source>
</evidence>
<feature type="compositionally biased region" description="Basic and acidic residues" evidence="1">
    <location>
        <begin position="1"/>
        <end position="16"/>
    </location>
</feature>
<evidence type="ECO:0000256" key="1">
    <source>
        <dbReference type="SAM" id="MobiDB-lite"/>
    </source>
</evidence>
<accession>A0A9E7JW34</accession>
<keyword evidence="3" id="KW-1185">Reference proteome</keyword>
<proteinExistence type="predicted"/>
<dbReference type="EMBL" id="CP097506">
    <property type="protein sequence ID" value="URD96707.1"/>
    <property type="molecule type" value="Genomic_DNA"/>
</dbReference>
<sequence>MKEEGAEDRKHPEDRGYGGYPGRGGGYYMATPAVVGTTAATLAAVAVATAGGDAAAAATTVGAGAAPSPERFLMLNTKLNRGTK</sequence>
<gene>
    <name evidence="2" type="ORF">MUK42_36430</name>
</gene>
<dbReference type="AlphaFoldDB" id="A0A9E7JW34"/>
<name>A0A9E7JW34_9LILI</name>
<organism evidence="2 3">
    <name type="scientific">Musa troglodytarum</name>
    <name type="common">fe'i banana</name>
    <dbReference type="NCBI Taxonomy" id="320322"/>
    <lineage>
        <taxon>Eukaryota</taxon>
        <taxon>Viridiplantae</taxon>
        <taxon>Streptophyta</taxon>
        <taxon>Embryophyta</taxon>
        <taxon>Tracheophyta</taxon>
        <taxon>Spermatophyta</taxon>
        <taxon>Magnoliopsida</taxon>
        <taxon>Liliopsida</taxon>
        <taxon>Zingiberales</taxon>
        <taxon>Musaceae</taxon>
        <taxon>Musa</taxon>
    </lineage>
</organism>
<feature type="region of interest" description="Disordered" evidence="1">
    <location>
        <begin position="1"/>
        <end position="21"/>
    </location>
</feature>